<organism evidence="4 5">
    <name type="scientific">Deinococcus soli</name>
    <name type="common">ex Cha et al. 2016</name>
    <dbReference type="NCBI Taxonomy" id="1309411"/>
    <lineage>
        <taxon>Bacteria</taxon>
        <taxon>Thermotogati</taxon>
        <taxon>Deinococcota</taxon>
        <taxon>Deinococci</taxon>
        <taxon>Deinococcales</taxon>
        <taxon>Deinococcaceae</taxon>
        <taxon>Deinococcus</taxon>
    </lineage>
</organism>
<dbReference type="InterPro" id="IPR050832">
    <property type="entry name" value="Bact_Acetyltransf"/>
</dbReference>
<keyword evidence="5" id="KW-1185">Reference proteome</keyword>
<dbReference type="Proteomes" id="UP000034024">
    <property type="component" value="Chromosome"/>
</dbReference>
<accession>A0A0F7JLZ4</accession>
<dbReference type="CDD" id="cd04301">
    <property type="entry name" value="NAT_SF"/>
    <property type="match status" value="1"/>
</dbReference>
<evidence type="ECO:0000256" key="1">
    <source>
        <dbReference type="ARBA" id="ARBA00022679"/>
    </source>
</evidence>
<dbReference type="KEGG" id="dch:SY84_09965"/>
<evidence type="ECO:0000256" key="2">
    <source>
        <dbReference type="ARBA" id="ARBA00023315"/>
    </source>
</evidence>
<name>A0A0F7JLZ4_9DEIO</name>
<dbReference type="InterPro" id="IPR016181">
    <property type="entry name" value="Acyl_CoA_acyltransferase"/>
</dbReference>
<keyword evidence="2" id="KW-0012">Acyltransferase</keyword>
<dbReference type="PROSITE" id="PS51186">
    <property type="entry name" value="GNAT"/>
    <property type="match status" value="1"/>
</dbReference>
<keyword evidence="1 4" id="KW-0808">Transferase</keyword>
<protein>
    <submittedName>
        <fullName evidence="4">Acetyltransferase</fullName>
    </submittedName>
</protein>
<dbReference type="PATRIC" id="fig|1309411.5.peg.2023"/>
<dbReference type="PANTHER" id="PTHR43877">
    <property type="entry name" value="AMINOALKYLPHOSPHONATE N-ACETYLTRANSFERASE-RELATED-RELATED"/>
    <property type="match status" value="1"/>
</dbReference>
<dbReference type="SUPFAM" id="SSF55729">
    <property type="entry name" value="Acyl-CoA N-acyltransferases (Nat)"/>
    <property type="match status" value="1"/>
</dbReference>
<evidence type="ECO:0000259" key="3">
    <source>
        <dbReference type="PROSITE" id="PS51186"/>
    </source>
</evidence>
<gene>
    <name evidence="4" type="ORF">SY84_09965</name>
</gene>
<dbReference type="OrthoDB" id="5292888at2"/>
<dbReference type="AlphaFoldDB" id="A0A0F7JLZ4"/>
<reference evidence="4 5" key="1">
    <citation type="submission" date="2015-01" db="EMBL/GenBank/DDBJ databases">
        <title>Deinococcus soli/N5/whole genome sequencing.</title>
        <authorList>
            <person name="Kim M.K."/>
            <person name="Srinivasan S."/>
            <person name="Lee J.-J."/>
        </authorList>
    </citation>
    <scope>NUCLEOTIDE SEQUENCE [LARGE SCALE GENOMIC DNA]</scope>
    <source>
        <strain evidence="4 5">N5</strain>
    </source>
</reference>
<evidence type="ECO:0000313" key="5">
    <source>
        <dbReference type="Proteomes" id="UP000034024"/>
    </source>
</evidence>
<dbReference type="InterPro" id="IPR000182">
    <property type="entry name" value="GNAT_dom"/>
</dbReference>
<dbReference type="GO" id="GO:0016747">
    <property type="term" value="F:acyltransferase activity, transferring groups other than amino-acyl groups"/>
    <property type="evidence" value="ECO:0007669"/>
    <property type="project" value="InterPro"/>
</dbReference>
<dbReference type="EMBL" id="CP011389">
    <property type="protein sequence ID" value="AKH17306.1"/>
    <property type="molecule type" value="Genomic_DNA"/>
</dbReference>
<sequence>MSVTRAPLIRAATPADAPGIAAVHVQSWRDTYAGLIPDDVLARMTSPEMQARREAFWTGNTGAGQDAVFVAEDAGQIVAFASAGPPRDHPGFDAELFTLYSLKAAQGAGLGRDLLRQAAQAMQARGAASLALWVLDTNPTRHWYARQGAHECGEKQDGALRELRMGWSDLGALATPRA</sequence>
<proteinExistence type="predicted"/>
<feature type="domain" description="N-acetyltransferase" evidence="3">
    <location>
        <begin position="7"/>
        <end position="170"/>
    </location>
</feature>
<dbReference type="Gene3D" id="3.40.630.30">
    <property type="match status" value="1"/>
</dbReference>
<evidence type="ECO:0000313" key="4">
    <source>
        <dbReference type="EMBL" id="AKH17306.1"/>
    </source>
</evidence>
<dbReference type="Pfam" id="PF00583">
    <property type="entry name" value="Acetyltransf_1"/>
    <property type="match status" value="1"/>
</dbReference>